<evidence type="ECO:0000313" key="3">
    <source>
        <dbReference type="Proteomes" id="UP001165121"/>
    </source>
</evidence>
<sequence length="137" mass="15158">MVRVPGSSVASGFHREFLEDVQVKIEQGDQASSELGSTTTRLNEARSTDRKSARRTYVGRTEADPDLDLKDKPQLPPQVPSGTLVDLDPRQDPPTKQTKAGRERYGFADAMAKPEQYISPSRKSTRRGEIQAKQAST</sequence>
<feature type="compositionally biased region" description="Basic and acidic residues" evidence="1">
    <location>
        <begin position="61"/>
        <end position="73"/>
    </location>
</feature>
<accession>A0A9W6X9X4</accession>
<reference evidence="2" key="1">
    <citation type="submission" date="2023-04" db="EMBL/GenBank/DDBJ databases">
        <title>Phytophthora fragariaefolia NBRC 109709.</title>
        <authorList>
            <person name="Ichikawa N."/>
            <person name="Sato H."/>
            <person name="Tonouchi N."/>
        </authorList>
    </citation>
    <scope>NUCLEOTIDE SEQUENCE</scope>
    <source>
        <strain evidence="2">NBRC 109709</strain>
    </source>
</reference>
<proteinExistence type="predicted"/>
<keyword evidence="3" id="KW-1185">Reference proteome</keyword>
<comment type="caution">
    <text evidence="2">The sequence shown here is derived from an EMBL/GenBank/DDBJ whole genome shotgun (WGS) entry which is preliminary data.</text>
</comment>
<gene>
    <name evidence="2" type="ORF">Pfra01_000888200</name>
</gene>
<dbReference type="Proteomes" id="UP001165121">
    <property type="component" value="Unassembled WGS sequence"/>
</dbReference>
<dbReference type="AlphaFoldDB" id="A0A9W6X9X4"/>
<feature type="compositionally biased region" description="Polar residues" evidence="1">
    <location>
        <begin position="29"/>
        <end position="42"/>
    </location>
</feature>
<feature type="region of interest" description="Disordered" evidence="1">
    <location>
        <begin position="26"/>
        <end position="137"/>
    </location>
</feature>
<evidence type="ECO:0000313" key="2">
    <source>
        <dbReference type="EMBL" id="GMF34499.1"/>
    </source>
</evidence>
<dbReference type="EMBL" id="BSXT01000813">
    <property type="protein sequence ID" value="GMF34499.1"/>
    <property type="molecule type" value="Genomic_DNA"/>
</dbReference>
<organism evidence="2 3">
    <name type="scientific">Phytophthora fragariaefolia</name>
    <dbReference type="NCBI Taxonomy" id="1490495"/>
    <lineage>
        <taxon>Eukaryota</taxon>
        <taxon>Sar</taxon>
        <taxon>Stramenopiles</taxon>
        <taxon>Oomycota</taxon>
        <taxon>Peronosporomycetes</taxon>
        <taxon>Peronosporales</taxon>
        <taxon>Peronosporaceae</taxon>
        <taxon>Phytophthora</taxon>
    </lineage>
</organism>
<protein>
    <submittedName>
        <fullName evidence="2">Unnamed protein product</fullName>
    </submittedName>
</protein>
<name>A0A9W6X9X4_9STRA</name>
<evidence type="ECO:0000256" key="1">
    <source>
        <dbReference type="SAM" id="MobiDB-lite"/>
    </source>
</evidence>